<organism evidence="12 13">
    <name type="scientific">Agrilus planipennis</name>
    <name type="common">Emerald ash borer</name>
    <name type="synonym">Agrilus marcopoli</name>
    <dbReference type="NCBI Taxonomy" id="224129"/>
    <lineage>
        <taxon>Eukaryota</taxon>
        <taxon>Metazoa</taxon>
        <taxon>Ecdysozoa</taxon>
        <taxon>Arthropoda</taxon>
        <taxon>Hexapoda</taxon>
        <taxon>Insecta</taxon>
        <taxon>Pterygota</taxon>
        <taxon>Neoptera</taxon>
        <taxon>Endopterygota</taxon>
        <taxon>Coleoptera</taxon>
        <taxon>Polyphaga</taxon>
        <taxon>Elateriformia</taxon>
        <taxon>Buprestoidea</taxon>
        <taxon>Buprestidae</taxon>
        <taxon>Agrilinae</taxon>
        <taxon>Agrilus</taxon>
    </lineage>
</organism>
<sequence>MDPKLEIRKLQPSSLRELTQILEYGDSWKELMAIIPKTLDKNNYSCNISCENPPKYNSEHVRLIENASFKMRKACTDILFDEWGTSGRVRPALGHLLYLLIKSQLFRAADYVAINLLQIQPPPRPSVGPAALVNTSLPNQNFLNEIEEFLNEASYPSSLISNLNGNANSRSNLQGSVIPQIIITNVNDKKRRAGHVHFNSEEINKKSSDLIHFSETEKPSSSDESNDIPAISALLLQTSTSNMSNSIDSNHSEVNNILTIGSMHQIDDESNNNQMDNNNCDNVPALSILNMNSDKFNKSTAENKLSENIPQLSTLLNSSIDNKSDKAFRNTSLSDIDNNLPVLSALNMSLTNCKSNSIQFENDTDDSFKEASIALKEKIINERSQDLINSGSLPHLSSLLWSKSISKSKLFMPTLENDETKLNAESLSDSSKNSNTSRGQCVSPLPNLLLNTKLPRFTYQQLEDATSNFDETPHQSSCDRESSINNSSGRFLGSGAFGSVFLALGLLDRPVAVKRLFLDNVNVVNIDDPITKQFKNEVEILSKYQHDNLLSLVGYSCDGPTYCLLYEYIPGGALKERLQNKEDKLMWTDRLYIAMGTAKGISYLHNAYSTPLIHRDIKTANILLDCSNKPKLCDFGIIKLLPNQNTNTSTTVFGTSAYMAPEAFRGDISIKLDTFSFGVVILELLTSLPPFDSQREDCDIVTHVEGTCENDISLLLDKSAGSWIVKNVNFAEKLYEIATKCLSEKKKRPTMTQITSELSDLISFVK</sequence>
<dbReference type="Gene3D" id="1.10.510.10">
    <property type="entry name" value="Transferase(Phosphotransferase) domain 1"/>
    <property type="match status" value="1"/>
</dbReference>
<accession>A0A1W4WWJ8</accession>
<dbReference type="GO" id="GO:0005524">
    <property type="term" value="F:ATP binding"/>
    <property type="evidence" value="ECO:0007669"/>
    <property type="project" value="UniProtKB-UniRule"/>
</dbReference>
<dbReference type="InterPro" id="IPR011029">
    <property type="entry name" value="DEATH-like_dom_sf"/>
</dbReference>
<keyword evidence="4" id="KW-0808">Transferase</keyword>
<dbReference type="Proteomes" id="UP000192223">
    <property type="component" value="Unplaced"/>
</dbReference>
<evidence type="ECO:0000256" key="6">
    <source>
        <dbReference type="ARBA" id="ARBA00022777"/>
    </source>
</evidence>
<dbReference type="PROSITE" id="PS00107">
    <property type="entry name" value="PROTEIN_KINASE_ATP"/>
    <property type="match status" value="1"/>
</dbReference>
<evidence type="ECO:0000259" key="11">
    <source>
        <dbReference type="PROSITE" id="PS50011"/>
    </source>
</evidence>
<keyword evidence="3" id="KW-0723">Serine/threonine-protein kinase</keyword>
<dbReference type="CDD" id="cd08308">
    <property type="entry name" value="Death_Tube"/>
    <property type="match status" value="1"/>
</dbReference>
<evidence type="ECO:0000256" key="2">
    <source>
        <dbReference type="ARBA" id="ARBA00012513"/>
    </source>
</evidence>
<keyword evidence="12" id="KW-1185">Reference proteome</keyword>
<dbReference type="InterPro" id="IPR008271">
    <property type="entry name" value="Ser/Thr_kinase_AS"/>
</dbReference>
<dbReference type="PROSITE" id="PS00108">
    <property type="entry name" value="PROTEIN_KINASE_ST"/>
    <property type="match status" value="1"/>
</dbReference>
<dbReference type="KEGG" id="apln:108736487"/>
<evidence type="ECO:0000256" key="8">
    <source>
        <dbReference type="ARBA" id="ARBA00047899"/>
    </source>
</evidence>
<dbReference type="Gene3D" id="3.30.200.20">
    <property type="entry name" value="Phosphorylase Kinase, domain 1"/>
    <property type="match status" value="1"/>
</dbReference>
<dbReference type="InterPro" id="IPR029397">
    <property type="entry name" value="Tube_Death"/>
</dbReference>
<dbReference type="InterPro" id="IPR011009">
    <property type="entry name" value="Kinase-like_dom_sf"/>
</dbReference>
<evidence type="ECO:0000256" key="3">
    <source>
        <dbReference type="ARBA" id="ARBA00022527"/>
    </source>
</evidence>
<keyword evidence="5 10" id="KW-0547">Nucleotide-binding</keyword>
<dbReference type="AlphaFoldDB" id="A0A1W4WWJ8"/>
<feature type="domain" description="Protein kinase" evidence="11">
    <location>
        <begin position="486"/>
        <end position="765"/>
    </location>
</feature>
<comment type="similarity">
    <text evidence="1">Belongs to the protein kinase superfamily. TKL Ser/Thr protein kinase family. Pelle subfamily.</text>
</comment>
<evidence type="ECO:0000313" key="12">
    <source>
        <dbReference type="Proteomes" id="UP000192223"/>
    </source>
</evidence>
<proteinExistence type="inferred from homology"/>
<dbReference type="InterPro" id="IPR000719">
    <property type="entry name" value="Prot_kinase_dom"/>
</dbReference>
<evidence type="ECO:0000256" key="10">
    <source>
        <dbReference type="PROSITE-ProRule" id="PRU10141"/>
    </source>
</evidence>
<dbReference type="PANTHER" id="PTHR48006">
    <property type="entry name" value="LEUCINE-RICH REPEAT-CONTAINING PROTEIN DDB_G0281931-RELATED"/>
    <property type="match status" value="1"/>
</dbReference>
<evidence type="ECO:0000256" key="9">
    <source>
        <dbReference type="ARBA" id="ARBA00048679"/>
    </source>
</evidence>
<dbReference type="OrthoDB" id="4062651at2759"/>
<dbReference type="SMART" id="SM00220">
    <property type="entry name" value="S_TKc"/>
    <property type="match status" value="1"/>
</dbReference>
<dbReference type="InterPro" id="IPR017441">
    <property type="entry name" value="Protein_kinase_ATP_BS"/>
</dbReference>
<comment type="catalytic activity">
    <reaction evidence="8">
        <text>L-threonyl-[protein] + ATP = O-phospho-L-threonyl-[protein] + ADP + H(+)</text>
        <dbReference type="Rhea" id="RHEA:46608"/>
        <dbReference type="Rhea" id="RHEA-COMP:11060"/>
        <dbReference type="Rhea" id="RHEA-COMP:11605"/>
        <dbReference type="ChEBI" id="CHEBI:15378"/>
        <dbReference type="ChEBI" id="CHEBI:30013"/>
        <dbReference type="ChEBI" id="CHEBI:30616"/>
        <dbReference type="ChEBI" id="CHEBI:61977"/>
        <dbReference type="ChEBI" id="CHEBI:456216"/>
        <dbReference type="EC" id="2.7.11.1"/>
    </reaction>
</comment>
<evidence type="ECO:0000256" key="7">
    <source>
        <dbReference type="ARBA" id="ARBA00022840"/>
    </source>
</evidence>
<dbReference type="PANTHER" id="PTHR48006:SF100">
    <property type="entry name" value="LRR RECEPTOR-LIKE SERINE_THREONINE-KINASE-RELATED"/>
    <property type="match status" value="1"/>
</dbReference>
<dbReference type="Pfam" id="PF14786">
    <property type="entry name" value="Death_2"/>
    <property type="match status" value="1"/>
</dbReference>
<dbReference type="GO" id="GO:0004674">
    <property type="term" value="F:protein serine/threonine kinase activity"/>
    <property type="evidence" value="ECO:0007669"/>
    <property type="project" value="UniProtKB-KW"/>
</dbReference>
<gene>
    <name evidence="13" type="primary">LOC108736487</name>
</gene>
<protein>
    <recommendedName>
        <fullName evidence="2">non-specific serine/threonine protein kinase</fullName>
        <ecNumber evidence="2">2.7.11.1</ecNumber>
    </recommendedName>
</protein>
<comment type="catalytic activity">
    <reaction evidence="9">
        <text>L-seryl-[protein] + ATP = O-phospho-L-seryl-[protein] + ADP + H(+)</text>
        <dbReference type="Rhea" id="RHEA:17989"/>
        <dbReference type="Rhea" id="RHEA-COMP:9863"/>
        <dbReference type="Rhea" id="RHEA-COMP:11604"/>
        <dbReference type="ChEBI" id="CHEBI:15378"/>
        <dbReference type="ChEBI" id="CHEBI:29999"/>
        <dbReference type="ChEBI" id="CHEBI:30616"/>
        <dbReference type="ChEBI" id="CHEBI:83421"/>
        <dbReference type="ChEBI" id="CHEBI:456216"/>
        <dbReference type="EC" id="2.7.11.1"/>
    </reaction>
</comment>
<dbReference type="FunFam" id="1.10.510.10:FF:000754">
    <property type="entry name" value="Interleukin-1 receptor-associated kinase"/>
    <property type="match status" value="1"/>
</dbReference>
<dbReference type="SUPFAM" id="SSF47986">
    <property type="entry name" value="DEATH domain"/>
    <property type="match status" value="1"/>
</dbReference>
<dbReference type="STRING" id="224129.A0A1W4WWJ8"/>
<dbReference type="GeneID" id="108736487"/>
<dbReference type="SUPFAM" id="SSF56112">
    <property type="entry name" value="Protein kinase-like (PK-like)"/>
    <property type="match status" value="1"/>
</dbReference>
<evidence type="ECO:0000256" key="4">
    <source>
        <dbReference type="ARBA" id="ARBA00022679"/>
    </source>
</evidence>
<keyword evidence="7 10" id="KW-0067">ATP-binding</keyword>
<dbReference type="RefSeq" id="XP_018324435.1">
    <property type="nucleotide sequence ID" value="XM_018468933.2"/>
</dbReference>
<reference evidence="13" key="1">
    <citation type="submission" date="2025-08" db="UniProtKB">
        <authorList>
            <consortium name="RefSeq"/>
        </authorList>
    </citation>
    <scope>IDENTIFICATION</scope>
    <source>
        <tissue evidence="13">Entire body</tissue>
    </source>
</reference>
<evidence type="ECO:0000256" key="5">
    <source>
        <dbReference type="ARBA" id="ARBA00022741"/>
    </source>
</evidence>
<dbReference type="Gene3D" id="1.10.533.10">
    <property type="entry name" value="Death Domain, Fas"/>
    <property type="match status" value="1"/>
</dbReference>
<evidence type="ECO:0000313" key="13">
    <source>
        <dbReference type="RefSeq" id="XP_018324435.1"/>
    </source>
</evidence>
<dbReference type="InterPro" id="IPR051824">
    <property type="entry name" value="LRR_Rcpt-Like_S/T_Kinase"/>
</dbReference>
<dbReference type="Pfam" id="PF00069">
    <property type="entry name" value="Pkinase"/>
    <property type="match status" value="1"/>
</dbReference>
<dbReference type="EC" id="2.7.11.1" evidence="2"/>
<keyword evidence="6" id="KW-0418">Kinase</keyword>
<feature type="binding site" evidence="10">
    <location>
        <position position="514"/>
    </location>
    <ligand>
        <name>ATP</name>
        <dbReference type="ChEBI" id="CHEBI:30616"/>
    </ligand>
</feature>
<evidence type="ECO:0000256" key="1">
    <source>
        <dbReference type="ARBA" id="ARBA00008718"/>
    </source>
</evidence>
<name>A0A1W4WWJ8_AGRPL</name>
<dbReference type="PROSITE" id="PS50011">
    <property type="entry name" value="PROTEIN_KINASE_DOM"/>
    <property type="match status" value="1"/>
</dbReference>
<dbReference type="InParanoid" id="A0A1W4WWJ8"/>